<protein>
    <submittedName>
        <fullName evidence="1">Uncharacterized protein</fullName>
    </submittedName>
</protein>
<organism evidence="1 2">
    <name type="scientific">Kickxella alabastrina</name>
    <dbReference type="NCBI Taxonomy" id="61397"/>
    <lineage>
        <taxon>Eukaryota</taxon>
        <taxon>Fungi</taxon>
        <taxon>Fungi incertae sedis</taxon>
        <taxon>Zoopagomycota</taxon>
        <taxon>Kickxellomycotina</taxon>
        <taxon>Kickxellomycetes</taxon>
        <taxon>Kickxellales</taxon>
        <taxon>Kickxellaceae</taxon>
        <taxon>Kickxella</taxon>
    </lineage>
</organism>
<reference evidence="1" key="1">
    <citation type="submission" date="2022-07" db="EMBL/GenBank/DDBJ databases">
        <title>Phylogenomic reconstructions and comparative analyses of Kickxellomycotina fungi.</title>
        <authorList>
            <person name="Reynolds N.K."/>
            <person name="Stajich J.E."/>
            <person name="Barry K."/>
            <person name="Grigoriev I.V."/>
            <person name="Crous P."/>
            <person name="Smith M.E."/>
        </authorList>
    </citation>
    <scope>NUCLEOTIDE SEQUENCE</scope>
    <source>
        <strain evidence="1">Benny 63K</strain>
    </source>
</reference>
<sequence>MRGAQYQSEPIPAPPVLTWSLYSGFTSFLAISLLGIIQTYGPAIHTHHLPFAIAPAGASAVLLFAVPSSPLSQPRIVVMSHVISAQVGVFMYEAFQHVDESLVWLSGALAVGLAVVLMGLLNCYHPPAGATAYLAGFFSADVKRVGWWFPLYPVLPVSLVMVAVAVVVNNVCRVYPLYWITSAKRDAVEKEVEEPVAATVVDQVVNSRMSNELDTEQSWVVARIHQLELELQDLRSQTHSTKTK</sequence>
<name>A0ACC1IV15_9FUNG</name>
<dbReference type="Proteomes" id="UP001150581">
    <property type="component" value="Unassembled WGS sequence"/>
</dbReference>
<keyword evidence="2" id="KW-1185">Reference proteome</keyword>
<proteinExistence type="predicted"/>
<evidence type="ECO:0000313" key="2">
    <source>
        <dbReference type="Proteomes" id="UP001150581"/>
    </source>
</evidence>
<evidence type="ECO:0000313" key="1">
    <source>
        <dbReference type="EMBL" id="KAJ1901340.1"/>
    </source>
</evidence>
<comment type="caution">
    <text evidence="1">The sequence shown here is derived from an EMBL/GenBank/DDBJ whole genome shotgun (WGS) entry which is preliminary data.</text>
</comment>
<accession>A0ACC1IV15</accession>
<dbReference type="EMBL" id="JANBPG010000032">
    <property type="protein sequence ID" value="KAJ1901340.1"/>
    <property type="molecule type" value="Genomic_DNA"/>
</dbReference>
<gene>
    <name evidence="1" type="ORF">LPJ66_000861</name>
</gene>